<dbReference type="InterPro" id="IPR029055">
    <property type="entry name" value="Ntn_hydrolases_N"/>
</dbReference>
<feature type="region of interest" description="Disordered" evidence="3">
    <location>
        <begin position="194"/>
        <end position="228"/>
    </location>
</feature>
<feature type="region of interest" description="Disordered" evidence="3">
    <location>
        <begin position="309"/>
        <end position="376"/>
    </location>
</feature>
<dbReference type="Pfam" id="PF01112">
    <property type="entry name" value="Asparaginase_2"/>
    <property type="match status" value="2"/>
</dbReference>
<feature type="region of interest" description="Disordered" evidence="3">
    <location>
        <begin position="240"/>
        <end position="279"/>
    </location>
</feature>
<comment type="caution">
    <text evidence="4">The sequence shown here is derived from an EMBL/GenBank/DDBJ whole genome shotgun (WGS) entry which is preliminary data.</text>
</comment>
<dbReference type="CDD" id="cd04514">
    <property type="entry name" value="Taspase1_like"/>
    <property type="match status" value="2"/>
</dbReference>
<sequence>MASQWQEAPRSHGDGLVGRMWKHGPKPLGAVFIHAGAGYHSTANEKIHLEACSEAARVGMRFLKAGATAPEAVEAAIKCLEDKEITNAGFGSNLNMDGIVECDATIVDHLGRSGACGAVPEIRNPISLAKLILDTSSQPLSLRRVPPNILVGEGARQFAEEHGMVPVHNEFLVSRNARDRYVRWSKDLKKAEARINAASSSPKNTASESRSPTPGDYERAANLNNPQQAGDHTQAILTGVWNEGQPDSPPASDVGNPLGSSSSPARSPGVQETPGIASRLAERGPLGYVASTFRIGTGKRFKLRQIPSEDPVVFSDEPASSSRVPPQDGSMGTDDEVDDNVNEPDRNENAGTGIQGGEKRVADSHVRQKRRASSSEDLDIVTDTIGAIAIDFQGHIAAGSSSGGIGMKHRGRIGPAALVGIGTAVIPEDPDDEDQTSVAAVTSGTGEHMATSLASAKCAERLHNGTRRGPGGRSVVELDEVALMESFILDDFMGHPGVRNQPSTGAIGVMAVKKDRYGVFFYFAHNTDSFALASMSSAEREPLCVMSRLGKVRPVTQGGRKL</sequence>
<feature type="compositionally biased region" description="Polar residues" evidence="3">
    <location>
        <begin position="197"/>
        <end position="212"/>
    </location>
</feature>
<protein>
    <submittedName>
        <fullName evidence="4">Nucleophile aminohydrolase</fullName>
    </submittedName>
</protein>
<proteinExistence type="predicted"/>
<dbReference type="Proteomes" id="UP001172155">
    <property type="component" value="Unassembled WGS sequence"/>
</dbReference>
<evidence type="ECO:0000313" key="5">
    <source>
        <dbReference type="Proteomes" id="UP001172155"/>
    </source>
</evidence>
<feature type="compositionally biased region" description="Basic and acidic residues" evidence="3">
    <location>
        <begin position="357"/>
        <end position="366"/>
    </location>
</feature>
<feature type="active site" description="Nucleophile" evidence="1">
    <location>
        <position position="384"/>
    </location>
</feature>
<organism evidence="4 5">
    <name type="scientific">Schizothecium vesticola</name>
    <dbReference type="NCBI Taxonomy" id="314040"/>
    <lineage>
        <taxon>Eukaryota</taxon>
        <taxon>Fungi</taxon>
        <taxon>Dikarya</taxon>
        <taxon>Ascomycota</taxon>
        <taxon>Pezizomycotina</taxon>
        <taxon>Sordariomycetes</taxon>
        <taxon>Sordariomycetidae</taxon>
        <taxon>Sordariales</taxon>
        <taxon>Schizotheciaceae</taxon>
        <taxon>Schizothecium</taxon>
    </lineage>
</organism>
<dbReference type="GO" id="GO:0005737">
    <property type="term" value="C:cytoplasm"/>
    <property type="evidence" value="ECO:0007669"/>
    <property type="project" value="TreeGrafter"/>
</dbReference>
<dbReference type="GO" id="GO:0004298">
    <property type="term" value="F:threonine-type endopeptidase activity"/>
    <property type="evidence" value="ECO:0007669"/>
    <property type="project" value="InterPro"/>
</dbReference>
<gene>
    <name evidence="4" type="ORF">B0T18DRAFT_222536</name>
</gene>
<dbReference type="InterPro" id="IPR037464">
    <property type="entry name" value="Taspase1"/>
</dbReference>
<dbReference type="GO" id="GO:0051604">
    <property type="term" value="P:protein maturation"/>
    <property type="evidence" value="ECO:0007669"/>
    <property type="project" value="TreeGrafter"/>
</dbReference>
<dbReference type="InterPro" id="IPR000246">
    <property type="entry name" value="Peptidase_T2"/>
</dbReference>
<name>A0AA40EKH1_9PEZI</name>
<evidence type="ECO:0000256" key="3">
    <source>
        <dbReference type="SAM" id="MobiDB-lite"/>
    </source>
</evidence>
<reference evidence="4" key="1">
    <citation type="submission" date="2023-06" db="EMBL/GenBank/DDBJ databases">
        <title>Genome-scale phylogeny and comparative genomics of the fungal order Sordariales.</title>
        <authorList>
            <consortium name="Lawrence Berkeley National Laboratory"/>
            <person name="Hensen N."/>
            <person name="Bonometti L."/>
            <person name="Westerberg I."/>
            <person name="Brannstrom I.O."/>
            <person name="Guillou S."/>
            <person name="Cros-Aarteil S."/>
            <person name="Calhoun S."/>
            <person name="Haridas S."/>
            <person name="Kuo A."/>
            <person name="Mondo S."/>
            <person name="Pangilinan J."/>
            <person name="Riley R."/>
            <person name="LaButti K."/>
            <person name="Andreopoulos B."/>
            <person name="Lipzen A."/>
            <person name="Chen C."/>
            <person name="Yanf M."/>
            <person name="Daum C."/>
            <person name="Ng V."/>
            <person name="Clum A."/>
            <person name="Steindorff A."/>
            <person name="Ohm R."/>
            <person name="Martin F."/>
            <person name="Silar P."/>
            <person name="Natvig D."/>
            <person name="Lalanne C."/>
            <person name="Gautier V."/>
            <person name="Ament-velasquez S.L."/>
            <person name="Kruys A."/>
            <person name="Hutchinson M.I."/>
            <person name="Powell A.J."/>
            <person name="Barry K."/>
            <person name="Miller A.N."/>
            <person name="Grigoriev I.V."/>
            <person name="Debuchy R."/>
            <person name="Gladieux P."/>
            <person name="Thoren M.H."/>
            <person name="Johannesson H."/>
        </authorList>
    </citation>
    <scope>NUCLEOTIDE SEQUENCE</scope>
    <source>
        <strain evidence="4">SMH3187-1</strain>
    </source>
</reference>
<dbReference type="Gene3D" id="3.60.20.30">
    <property type="entry name" value="(Glycosyl)asparaginase"/>
    <property type="match status" value="1"/>
</dbReference>
<dbReference type="FunFam" id="3.60.20.30:FF:000007">
    <property type="entry name" value="Similar to threonine aspartase"/>
    <property type="match status" value="1"/>
</dbReference>
<evidence type="ECO:0000256" key="1">
    <source>
        <dbReference type="PIRSR" id="PIRSR600246-1"/>
    </source>
</evidence>
<dbReference type="EMBL" id="JAUKUD010000006">
    <property type="protein sequence ID" value="KAK0741021.1"/>
    <property type="molecule type" value="Genomic_DNA"/>
</dbReference>
<evidence type="ECO:0000313" key="4">
    <source>
        <dbReference type="EMBL" id="KAK0741021.1"/>
    </source>
</evidence>
<dbReference type="PANTHER" id="PTHR10188">
    <property type="entry name" value="L-ASPARAGINASE"/>
    <property type="match status" value="1"/>
</dbReference>
<keyword evidence="5" id="KW-1185">Reference proteome</keyword>
<accession>A0AA40EKH1</accession>
<dbReference type="SUPFAM" id="SSF56235">
    <property type="entry name" value="N-terminal nucleophile aminohydrolases (Ntn hydrolases)"/>
    <property type="match status" value="1"/>
</dbReference>
<evidence type="ECO:0000256" key="2">
    <source>
        <dbReference type="PIRSR" id="PIRSR600246-3"/>
    </source>
</evidence>
<dbReference type="PANTHER" id="PTHR10188:SF8">
    <property type="entry name" value="THREONINE ASPARTASE 1"/>
    <property type="match status" value="1"/>
</dbReference>
<feature type="site" description="Cleavage; by autolysis" evidence="2">
    <location>
        <begin position="383"/>
        <end position="384"/>
    </location>
</feature>
<feature type="compositionally biased region" description="Acidic residues" evidence="3">
    <location>
        <begin position="333"/>
        <end position="342"/>
    </location>
</feature>
<dbReference type="AlphaFoldDB" id="A0AA40EKH1"/>